<dbReference type="Proteomes" id="UP000019109">
    <property type="component" value="Unassembled WGS sequence"/>
</dbReference>
<gene>
    <name evidence="1" type="ORF">JCM21531_1008</name>
</gene>
<sequence>MVNSRPAIPDISPVPGSKTVYIDGVFREKIYKNLKKKQTWNIDKEYTFSQSVQIKLWDEDFGWGDGDDFLGETLINTSLGENKTAKFTLDDCDYTLTYSVRETTLVLENEFNQLLNEFEKSSAPGVWPNIDKTQLIDDIRAILANPLRVNQGRAPLCGPAAIVYELVRREPSRFVRICRSLYETGSFQTRSKTYSASSKLRNSKVRSGITPCNWMIMTTIVEYTNLILNIEADSWDIAYGSLELFLKEWTYEILLFDRVEWTSTYAFGEFDAIRKAKRVYDNGGVAFLLIHSALVGNSPPLVSLVGNHWVVYAGNLEIDEGKWYIWDSGHVKFDCYTWGTIRTVDVDEGTFEDYFFGVVTGER</sequence>
<dbReference type="STRING" id="1294263.JCM21531_1008"/>
<organism evidence="1 2">
    <name type="scientific">Acetivibrio straminisolvens JCM 21531</name>
    <dbReference type="NCBI Taxonomy" id="1294263"/>
    <lineage>
        <taxon>Bacteria</taxon>
        <taxon>Bacillati</taxon>
        <taxon>Bacillota</taxon>
        <taxon>Clostridia</taxon>
        <taxon>Eubacteriales</taxon>
        <taxon>Oscillospiraceae</taxon>
        <taxon>Acetivibrio</taxon>
    </lineage>
</organism>
<protein>
    <submittedName>
        <fullName evidence="1">Uncharacterized protein</fullName>
    </submittedName>
</protein>
<name>W4V3B5_9FIRM</name>
<dbReference type="AlphaFoldDB" id="W4V3B5"/>
<dbReference type="RefSeq" id="WP_131464368.1">
    <property type="nucleotide sequence ID" value="NZ_BAVR01000008.1"/>
</dbReference>
<dbReference type="OrthoDB" id="527753at2"/>
<proteinExistence type="predicted"/>
<evidence type="ECO:0000313" key="1">
    <source>
        <dbReference type="EMBL" id="GAE87622.1"/>
    </source>
</evidence>
<comment type="caution">
    <text evidence="1">The sequence shown here is derived from an EMBL/GenBank/DDBJ whole genome shotgun (WGS) entry which is preliminary data.</text>
</comment>
<keyword evidence="2" id="KW-1185">Reference proteome</keyword>
<reference evidence="1" key="1">
    <citation type="journal article" date="2014" name="Genome Announc.">
        <title>Draft Genome Sequence of Clostridium straminisolvens Strain JCM 21531T, Isolated from a Cellulose-Degrading Bacterial Community.</title>
        <authorList>
            <person name="Yuki M."/>
            <person name="Oshima K."/>
            <person name="Suda W."/>
            <person name="Sakamoto M."/>
            <person name="Kitamura K."/>
            <person name="Iida T."/>
            <person name="Hattori M."/>
            <person name="Ohkuma M."/>
        </authorList>
    </citation>
    <scope>NUCLEOTIDE SEQUENCE [LARGE SCALE GENOMIC DNA]</scope>
    <source>
        <strain evidence="1">JCM 21531</strain>
    </source>
</reference>
<dbReference type="EMBL" id="BAVR01000008">
    <property type="protein sequence ID" value="GAE87622.1"/>
    <property type="molecule type" value="Genomic_DNA"/>
</dbReference>
<evidence type="ECO:0000313" key="2">
    <source>
        <dbReference type="Proteomes" id="UP000019109"/>
    </source>
</evidence>
<accession>W4V3B5</accession>